<dbReference type="InterPro" id="IPR029071">
    <property type="entry name" value="Ubiquitin-like_domsf"/>
</dbReference>
<dbReference type="InterPro" id="IPR039540">
    <property type="entry name" value="UBL3-like_ubiquitin_dom"/>
</dbReference>
<protein>
    <recommendedName>
        <fullName evidence="2">Ubiquitin-like domain-containing protein</fullName>
    </recommendedName>
</protein>
<name>A0AAD6UPT4_9AGAR</name>
<dbReference type="PROSITE" id="PS50053">
    <property type="entry name" value="UBIQUITIN_2"/>
    <property type="match status" value="1"/>
</dbReference>
<sequence length="224" mass="24243">METDILTAPSQHIGAYRDASARTSTTRVDIMSDDESSPAADAQPALEPQVQPQLAVSGPEPDPVPEPAAVPQTPQIALTFLLVSGRRRTMSFDPETTVGRVKELVWNAWPSELEWQEDRPPAPLYLRILYLGKILQDDETLIKLGLPSYTPPPVGSADQAPPHAPTIVHLAIRMFAPPYDDAPKKKKSYRRRPVTANADATPDGIAHGSDSNDDDGAGCCCVVC</sequence>
<accession>A0AAD6UPT4</accession>
<proteinExistence type="predicted"/>
<comment type="caution">
    <text evidence="3">The sequence shown here is derived from an EMBL/GenBank/DDBJ whole genome shotgun (WGS) entry which is preliminary data.</text>
</comment>
<evidence type="ECO:0000259" key="2">
    <source>
        <dbReference type="PROSITE" id="PS50053"/>
    </source>
</evidence>
<reference evidence="3" key="1">
    <citation type="submission" date="2023-03" db="EMBL/GenBank/DDBJ databases">
        <title>Massive genome expansion in bonnet fungi (Mycena s.s.) driven by repeated elements and novel gene families across ecological guilds.</title>
        <authorList>
            <consortium name="Lawrence Berkeley National Laboratory"/>
            <person name="Harder C.B."/>
            <person name="Miyauchi S."/>
            <person name="Viragh M."/>
            <person name="Kuo A."/>
            <person name="Thoen E."/>
            <person name="Andreopoulos B."/>
            <person name="Lu D."/>
            <person name="Skrede I."/>
            <person name="Drula E."/>
            <person name="Henrissat B."/>
            <person name="Morin E."/>
            <person name="Kohler A."/>
            <person name="Barry K."/>
            <person name="LaButti K."/>
            <person name="Morin E."/>
            <person name="Salamov A."/>
            <person name="Lipzen A."/>
            <person name="Mereny Z."/>
            <person name="Hegedus B."/>
            <person name="Baldrian P."/>
            <person name="Stursova M."/>
            <person name="Weitz H."/>
            <person name="Taylor A."/>
            <person name="Grigoriev I.V."/>
            <person name="Nagy L.G."/>
            <person name="Martin F."/>
            <person name="Kauserud H."/>
        </authorList>
    </citation>
    <scope>NUCLEOTIDE SEQUENCE</scope>
    <source>
        <strain evidence="3">9144</strain>
    </source>
</reference>
<dbReference type="Pfam" id="PF13881">
    <property type="entry name" value="Rad60-SLD_2"/>
    <property type="match status" value="1"/>
</dbReference>
<feature type="region of interest" description="Disordered" evidence="1">
    <location>
        <begin position="179"/>
        <end position="214"/>
    </location>
</feature>
<keyword evidence="4" id="KW-1185">Reference proteome</keyword>
<dbReference type="PANTHER" id="PTHR13169">
    <property type="entry name" value="UBIQUITIN-LIKE PROTEIN 3 HCG-1 PROTEIN"/>
    <property type="match status" value="1"/>
</dbReference>
<dbReference type="InterPro" id="IPR040015">
    <property type="entry name" value="UBL3-like"/>
</dbReference>
<dbReference type="SUPFAM" id="SSF54236">
    <property type="entry name" value="Ubiquitin-like"/>
    <property type="match status" value="1"/>
</dbReference>
<dbReference type="PANTHER" id="PTHR13169:SF0">
    <property type="entry name" value="UBIQUITIN-LIKE PROTEIN 3"/>
    <property type="match status" value="1"/>
</dbReference>
<gene>
    <name evidence="3" type="ORF">GGX14DRAFT_606310</name>
</gene>
<evidence type="ECO:0000313" key="3">
    <source>
        <dbReference type="EMBL" id="KAJ7190232.1"/>
    </source>
</evidence>
<evidence type="ECO:0000313" key="4">
    <source>
        <dbReference type="Proteomes" id="UP001219525"/>
    </source>
</evidence>
<feature type="compositionally biased region" description="Basic residues" evidence="1">
    <location>
        <begin position="184"/>
        <end position="193"/>
    </location>
</feature>
<dbReference type="EMBL" id="JARJCW010000154">
    <property type="protein sequence ID" value="KAJ7190232.1"/>
    <property type="molecule type" value="Genomic_DNA"/>
</dbReference>
<evidence type="ECO:0000256" key="1">
    <source>
        <dbReference type="SAM" id="MobiDB-lite"/>
    </source>
</evidence>
<organism evidence="3 4">
    <name type="scientific">Mycena pura</name>
    <dbReference type="NCBI Taxonomy" id="153505"/>
    <lineage>
        <taxon>Eukaryota</taxon>
        <taxon>Fungi</taxon>
        <taxon>Dikarya</taxon>
        <taxon>Basidiomycota</taxon>
        <taxon>Agaricomycotina</taxon>
        <taxon>Agaricomycetes</taxon>
        <taxon>Agaricomycetidae</taxon>
        <taxon>Agaricales</taxon>
        <taxon>Marasmiineae</taxon>
        <taxon>Mycenaceae</taxon>
        <taxon>Mycena</taxon>
    </lineage>
</organism>
<feature type="domain" description="Ubiquitin-like" evidence="2">
    <location>
        <begin position="76"/>
        <end position="146"/>
    </location>
</feature>
<dbReference type="InterPro" id="IPR000626">
    <property type="entry name" value="Ubiquitin-like_dom"/>
</dbReference>
<dbReference type="Proteomes" id="UP001219525">
    <property type="component" value="Unassembled WGS sequence"/>
</dbReference>
<dbReference type="AlphaFoldDB" id="A0AAD6UPT4"/>
<feature type="region of interest" description="Disordered" evidence="1">
    <location>
        <begin position="16"/>
        <end position="70"/>
    </location>
</feature>
<dbReference type="Gene3D" id="3.10.20.90">
    <property type="entry name" value="Phosphatidylinositol 3-kinase Catalytic Subunit, Chain A, domain 1"/>
    <property type="match status" value="1"/>
</dbReference>